<protein>
    <submittedName>
        <fullName evidence="1">Tyrosine-type recombinase/integrase</fullName>
    </submittedName>
</protein>
<dbReference type="Proteomes" id="UP001595191">
    <property type="component" value="Unassembled WGS sequence"/>
</dbReference>
<reference evidence="1" key="1">
    <citation type="submission" date="2024-09" db="EMBL/GenBank/DDBJ databases">
        <authorList>
            <person name="Liu J."/>
        </authorList>
    </citation>
    <scope>NUCLEOTIDE SEQUENCE</scope>
    <source>
        <strain evidence="1">NBU2967</strain>
    </source>
</reference>
<evidence type="ECO:0000313" key="2">
    <source>
        <dbReference type="Proteomes" id="UP001595191"/>
    </source>
</evidence>
<organism evidence="1 2">
    <name type="scientific">Meishania litoralis</name>
    <dbReference type="NCBI Taxonomy" id="3434685"/>
    <lineage>
        <taxon>Bacteria</taxon>
        <taxon>Pseudomonadati</taxon>
        <taxon>Bacteroidota</taxon>
        <taxon>Flavobacteriia</taxon>
        <taxon>Flavobacteriales</taxon>
        <taxon>Flavobacteriaceae</taxon>
        <taxon>Meishania</taxon>
    </lineage>
</organism>
<gene>
    <name evidence="1" type="ORF">ACEZ3G_16410</name>
</gene>
<comment type="caution">
    <text evidence="1">The sequence shown here is derived from an EMBL/GenBank/DDBJ whole genome shotgun (WGS) entry which is preliminary data.</text>
</comment>
<accession>A0ACC7LPC9</accession>
<name>A0ACC7LPC9_9FLAO</name>
<sequence>MKKIKLSKILHRGQDQIAVNFGYDDEIRKHLRLLDQIKWSQTQKVFYLPYSTENKRTIYNHLRQKDWFIDYSALTDQDADPTIAKNKKNTHKHVPPKFEDDLARFRRWMQQKRLSDNTVNTYAEVTAFYIRYILAKNLNMFSSKSIERFNYDFIVRSKKSISYQNQCINGIKKYFEFHNKNLEDYDIQRPRKPKKLPLVLDFEEIKKLLQVTENLKHKTFLSLMYSAGLRVGEALALKVVDIDFERGLVHIKGGKGKKDRYSLLSKKFAMLLRDYMDAYKPQDYLFVGQGAPQYSAVSMRQVLKRNLRKAGIRKPATLHTLRHSFATHLLENGTDLRYIQELLGHNSPKTTMIYTHVSTGSLRRIKNPFDEL</sequence>
<proteinExistence type="predicted"/>
<keyword evidence="2" id="KW-1185">Reference proteome</keyword>
<evidence type="ECO:0000313" key="1">
    <source>
        <dbReference type="EMBL" id="MFH6605071.1"/>
    </source>
</evidence>
<dbReference type="EMBL" id="JBHFPV010000006">
    <property type="protein sequence ID" value="MFH6605071.1"/>
    <property type="molecule type" value="Genomic_DNA"/>
</dbReference>